<organism evidence="1 2">
    <name type="scientific">Paracidovorax anthurii</name>
    <dbReference type="NCBI Taxonomy" id="78229"/>
    <lineage>
        <taxon>Bacteria</taxon>
        <taxon>Pseudomonadati</taxon>
        <taxon>Pseudomonadota</taxon>
        <taxon>Betaproteobacteria</taxon>
        <taxon>Burkholderiales</taxon>
        <taxon>Comamonadaceae</taxon>
        <taxon>Paracidovorax</taxon>
    </lineage>
</organism>
<name>A0A328YW77_9BURK</name>
<dbReference type="RefSeq" id="WP_111878906.1">
    <property type="nucleotide sequence ID" value="NZ_CBCSGC010000012.1"/>
</dbReference>
<dbReference type="Proteomes" id="UP000248856">
    <property type="component" value="Unassembled WGS sequence"/>
</dbReference>
<dbReference type="EMBL" id="QLTA01000033">
    <property type="protein sequence ID" value="RAR77979.1"/>
    <property type="molecule type" value="Genomic_DNA"/>
</dbReference>
<reference evidence="1 2" key="1">
    <citation type="submission" date="2018-06" db="EMBL/GenBank/DDBJ databases">
        <title>Genomic Encyclopedia of Archaeal and Bacterial Type Strains, Phase II (KMG-II): from individual species to whole genera.</title>
        <authorList>
            <person name="Goeker M."/>
        </authorList>
    </citation>
    <scope>NUCLEOTIDE SEQUENCE [LARGE SCALE GENOMIC DNA]</scope>
    <source>
        <strain evidence="1 2">CFPB 3232</strain>
    </source>
</reference>
<gene>
    <name evidence="1" type="ORF">AX018_103317</name>
</gene>
<proteinExistence type="predicted"/>
<evidence type="ECO:0000313" key="2">
    <source>
        <dbReference type="Proteomes" id="UP000248856"/>
    </source>
</evidence>
<evidence type="ECO:0000313" key="1">
    <source>
        <dbReference type="EMBL" id="RAR77979.1"/>
    </source>
</evidence>
<protein>
    <submittedName>
        <fullName evidence="1">Uncharacterized protein</fullName>
    </submittedName>
</protein>
<keyword evidence="2" id="KW-1185">Reference proteome</keyword>
<sequence>MGLQLFNFVYNTLMQKANDNRPDNSLFLPVALSNMKQSDGTPYLPLKGNNWDLNNISGAVDISNDLAVSWFNALMPQIIRLSQAKPGPQVTQQMIDDAQAAFTYIRTQNLNVKPYAGVGPDLNVSRIEIDGLANIQVSGQPPTVSSSNDGYAAQITLNLNAYPSKGQAWNEALALAGPEAGQDPATQPPTPFDGLGFTLTQCLCFVDKKGNVVAPPPTLGFTPSPRHANGFDSSSTGIALLTMGNAKVVSDTKVTVASGGKALQIALDTIRLTAVQGTVPAFTLQNLQYQSIAPVPFPSYIQTTAFYGPWSAFFKQVLSTNEASQMLTDQVNGALMDKGNRGQVQTLLNEQLDSAFNDIFGSTQVANSTVDTDANAVDKYLFNRARGALNDRNSYVYLPTLVLGSGSPVLEPYTATDLSIPGPFTTQVFGSVNISISAIVLQNLVIHGLSNVVVPPDNLRFGANQQANAKLLLGSMNPGPTVNVKGTPRTVPSPPATASTPFTLNVQVGQNAPIPLSGTLSLNLQNQSGTLGIQTSLTASGDTPQELQLTYSQIQLVAGDKDVALTITLSDTDAQYAAFINAFIGQSQLIEAIVSALNDYIGQNLSQISEAATRFARSALNNLGQ</sequence>
<comment type="caution">
    <text evidence="1">The sequence shown here is derived from an EMBL/GenBank/DDBJ whole genome shotgun (WGS) entry which is preliminary data.</text>
</comment>
<dbReference type="OrthoDB" id="7019860at2"/>
<accession>A0A328YW77</accession>
<dbReference type="AlphaFoldDB" id="A0A328YW77"/>